<dbReference type="GO" id="GO:0006661">
    <property type="term" value="P:phosphatidylinositol biosynthetic process"/>
    <property type="evidence" value="ECO:0007669"/>
    <property type="project" value="InterPro"/>
</dbReference>
<dbReference type="GO" id="GO:0070772">
    <property type="term" value="C:PAS complex"/>
    <property type="evidence" value="ECO:0007669"/>
    <property type="project" value="InterPro"/>
</dbReference>
<proteinExistence type="predicted"/>
<evidence type="ECO:0000256" key="2">
    <source>
        <dbReference type="ARBA" id="ARBA00022737"/>
    </source>
</evidence>
<organism evidence="6 7">
    <name type="scientific">Brassica cretica</name>
    <name type="common">Mustard</name>
    <dbReference type="NCBI Taxonomy" id="69181"/>
    <lineage>
        <taxon>Eukaryota</taxon>
        <taxon>Viridiplantae</taxon>
        <taxon>Streptophyta</taxon>
        <taxon>Embryophyta</taxon>
        <taxon>Tracheophyta</taxon>
        <taxon>Spermatophyta</taxon>
        <taxon>Magnoliopsida</taxon>
        <taxon>eudicotyledons</taxon>
        <taxon>Gunneridae</taxon>
        <taxon>Pentapetalae</taxon>
        <taxon>rosids</taxon>
        <taxon>malvids</taxon>
        <taxon>Brassicales</taxon>
        <taxon>Brassicaceae</taxon>
        <taxon>Brassiceae</taxon>
        <taxon>Brassica</taxon>
    </lineage>
</organism>
<keyword evidence="3" id="KW-0472">Membrane</keyword>
<sequence length="273" mass="30900">MLFSWSKHISFRRGALIVRRLCVLLDAERVYRELSTILEGEDNLDFASTMVQALNLILLTSPELAKLRDLLKGSLVSREGKELFVALYASWCHSPMAIISLCLLAQAYQHASVVIQSLVEEDINVKFLVQLDKLIRLLETPIFTYLRLQLLEPGRYTWLLKTLYGLLMLLPQQSAAFKILRTRLKTVPTYSFSGGGQISRASSGVPFSQYIHHREDGGAEDNNINNSHQGINFAARLQQFENVQNQHRGQTRNKVNDSYNTSFSSASKVHDAT</sequence>
<evidence type="ECO:0000313" key="7">
    <source>
        <dbReference type="Proteomes" id="UP000712600"/>
    </source>
</evidence>
<dbReference type="GO" id="GO:0010008">
    <property type="term" value="C:endosome membrane"/>
    <property type="evidence" value="ECO:0007669"/>
    <property type="project" value="TreeGrafter"/>
</dbReference>
<keyword evidence="2" id="KW-0677">Repeat</keyword>
<dbReference type="InterPro" id="IPR026825">
    <property type="entry name" value="Vac14"/>
</dbReference>
<comment type="subcellular location">
    <subcellularLocation>
        <location evidence="1">Endomembrane system</location>
    </subcellularLocation>
</comment>
<dbReference type="PANTHER" id="PTHR16023:SF0">
    <property type="entry name" value="PROTEIN VAC14 HOMOLOG"/>
    <property type="match status" value="1"/>
</dbReference>
<name>A0A8S9Q563_BRACR</name>
<evidence type="ECO:0000313" key="6">
    <source>
        <dbReference type="EMBL" id="KAF3536440.1"/>
    </source>
</evidence>
<evidence type="ECO:0000256" key="1">
    <source>
        <dbReference type="ARBA" id="ARBA00004308"/>
    </source>
</evidence>
<protein>
    <recommendedName>
        <fullName evidence="5">Vacuolar protein 14 C-terminal Fig4-binding domain-containing protein</fullName>
    </recommendedName>
</protein>
<dbReference type="EMBL" id="QGKX02001290">
    <property type="protein sequence ID" value="KAF3536440.1"/>
    <property type="molecule type" value="Genomic_DNA"/>
</dbReference>
<feature type="domain" description="Vacuolar protein 14 C-terminal Fig4-binding" evidence="5">
    <location>
        <begin position="11"/>
        <end position="187"/>
    </location>
</feature>
<feature type="region of interest" description="Disordered" evidence="4">
    <location>
        <begin position="245"/>
        <end position="273"/>
    </location>
</feature>
<accession>A0A8S9Q563</accession>
<evidence type="ECO:0000256" key="3">
    <source>
        <dbReference type="ARBA" id="ARBA00023136"/>
    </source>
</evidence>
<reference evidence="6" key="1">
    <citation type="submission" date="2019-12" db="EMBL/GenBank/DDBJ databases">
        <title>Genome sequencing and annotation of Brassica cretica.</title>
        <authorList>
            <person name="Studholme D.J."/>
            <person name="Sarris P."/>
        </authorList>
    </citation>
    <scope>NUCLEOTIDE SEQUENCE</scope>
    <source>
        <strain evidence="6">PFS-109/04</strain>
        <tissue evidence="6">Leaf</tissue>
    </source>
</reference>
<dbReference type="Proteomes" id="UP000712600">
    <property type="component" value="Unassembled WGS sequence"/>
</dbReference>
<dbReference type="AlphaFoldDB" id="A0A8S9Q563"/>
<gene>
    <name evidence="6" type="ORF">F2Q69_00024191</name>
</gene>
<dbReference type="PANTHER" id="PTHR16023">
    <property type="entry name" value="TAX1 BINDING PROTEIN-RELATED"/>
    <property type="match status" value="1"/>
</dbReference>
<evidence type="ECO:0000259" key="5">
    <source>
        <dbReference type="Pfam" id="PF11916"/>
    </source>
</evidence>
<comment type="caution">
    <text evidence="6">The sequence shown here is derived from an EMBL/GenBank/DDBJ whole genome shotgun (WGS) entry which is preliminary data.</text>
</comment>
<dbReference type="Pfam" id="PF11916">
    <property type="entry name" value="Vac14_Fig4_bd"/>
    <property type="match status" value="1"/>
</dbReference>
<evidence type="ECO:0000256" key="4">
    <source>
        <dbReference type="SAM" id="MobiDB-lite"/>
    </source>
</evidence>
<dbReference type="InterPro" id="IPR021841">
    <property type="entry name" value="VAC14_Fig4p-bd"/>
</dbReference>
<feature type="compositionally biased region" description="Polar residues" evidence="4">
    <location>
        <begin position="245"/>
        <end position="267"/>
    </location>
</feature>